<evidence type="ECO:0000256" key="10">
    <source>
        <dbReference type="ARBA" id="ARBA00023033"/>
    </source>
</evidence>
<dbReference type="GO" id="GO:0005506">
    <property type="term" value="F:iron ion binding"/>
    <property type="evidence" value="ECO:0007669"/>
    <property type="project" value="InterPro"/>
</dbReference>
<keyword evidence="6 12" id="KW-0479">Metal-binding</keyword>
<dbReference type="GO" id="GO:0051762">
    <property type="term" value="P:sesquiterpene biosynthetic process"/>
    <property type="evidence" value="ECO:0007669"/>
    <property type="project" value="UniProtKB-ARBA"/>
</dbReference>
<keyword evidence="5 15" id="KW-0812">Transmembrane</keyword>
<dbReference type="PROSITE" id="PS00086">
    <property type="entry name" value="CYTOCHROME_P450"/>
    <property type="match status" value="1"/>
</dbReference>
<dbReference type="FunFam" id="1.10.630.10:FF:000043">
    <property type="entry name" value="Cytochrome P450 99A2"/>
    <property type="match status" value="1"/>
</dbReference>
<evidence type="ECO:0000313" key="17">
    <source>
        <dbReference type="Proteomes" id="UP001177003"/>
    </source>
</evidence>
<evidence type="ECO:0000256" key="14">
    <source>
        <dbReference type="SAM" id="Coils"/>
    </source>
</evidence>
<evidence type="ECO:0000256" key="1">
    <source>
        <dbReference type="ARBA" id="ARBA00001971"/>
    </source>
</evidence>
<dbReference type="Proteomes" id="UP001177003">
    <property type="component" value="Chromosome 4"/>
</dbReference>
<dbReference type="GO" id="GO:0020037">
    <property type="term" value="F:heme binding"/>
    <property type="evidence" value="ECO:0007669"/>
    <property type="project" value="InterPro"/>
</dbReference>
<dbReference type="CDD" id="cd11072">
    <property type="entry name" value="CYP71-like"/>
    <property type="match status" value="1"/>
</dbReference>
<dbReference type="InterPro" id="IPR001128">
    <property type="entry name" value="Cyt_P450"/>
</dbReference>
<protein>
    <recommendedName>
        <fullName evidence="18">Cytochrome P450</fullName>
    </recommendedName>
</protein>
<evidence type="ECO:0000256" key="3">
    <source>
        <dbReference type="ARBA" id="ARBA00010617"/>
    </source>
</evidence>
<dbReference type="InterPro" id="IPR002401">
    <property type="entry name" value="Cyt_P450_E_grp-I"/>
</dbReference>
<evidence type="ECO:0000256" key="2">
    <source>
        <dbReference type="ARBA" id="ARBA00004167"/>
    </source>
</evidence>
<name>A0AA35YWS8_LACSI</name>
<evidence type="ECO:0000256" key="7">
    <source>
        <dbReference type="ARBA" id="ARBA00022989"/>
    </source>
</evidence>
<dbReference type="EMBL" id="OX465080">
    <property type="protein sequence ID" value="CAI9281536.1"/>
    <property type="molecule type" value="Genomic_DNA"/>
</dbReference>
<evidence type="ECO:0008006" key="18">
    <source>
        <dbReference type="Google" id="ProtNLM"/>
    </source>
</evidence>
<dbReference type="AlphaFoldDB" id="A0AA35YWS8"/>
<dbReference type="PRINTS" id="PR00463">
    <property type="entry name" value="EP450I"/>
</dbReference>
<comment type="cofactor">
    <cofactor evidence="1 12">
        <name>heme</name>
        <dbReference type="ChEBI" id="CHEBI:30413"/>
    </cofactor>
</comment>
<evidence type="ECO:0000256" key="12">
    <source>
        <dbReference type="PIRSR" id="PIRSR602401-1"/>
    </source>
</evidence>
<dbReference type="PRINTS" id="PR00385">
    <property type="entry name" value="P450"/>
</dbReference>
<evidence type="ECO:0000256" key="8">
    <source>
        <dbReference type="ARBA" id="ARBA00023002"/>
    </source>
</evidence>
<accession>A0AA35YWS8</accession>
<evidence type="ECO:0000256" key="9">
    <source>
        <dbReference type="ARBA" id="ARBA00023004"/>
    </source>
</evidence>
<evidence type="ECO:0000313" key="16">
    <source>
        <dbReference type="EMBL" id="CAI9281536.1"/>
    </source>
</evidence>
<dbReference type="GO" id="GO:0016705">
    <property type="term" value="F:oxidoreductase activity, acting on paired donors, with incorporation or reduction of molecular oxygen"/>
    <property type="evidence" value="ECO:0007669"/>
    <property type="project" value="InterPro"/>
</dbReference>
<comment type="subcellular location">
    <subcellularLocation>
        <location evidence="2">Membrane</location>
        <topology evidence="2">Single-pass membrane protein</topology>
    </subcellularLocation>
</comment>
<evidence type="ECO:0000256" key="5">
    <source>
        <dbReference type="ARBA" id="ARBA00022692"/>
    </source>
</evidence>
<evidence type="ECO:0000256" key="13">
    <source>
        <dbReference type="RuleBase" id="RU000461"/>
    </source>
</evidence>
<organism evidence="16 17">
    <name type="scientific">Lactuca saligna</name>
    <name type="common">Willowleaf lettuce</name>
    <dbReference type="NCBI Taxonomy" id="75948"/>
    <lineage>
        <taxon>Eukaryota</taxon>
        <taxon>Viridiplantae</taxon>
        <taxon>Streptophyta</taxon>
        <taxon>Embryophyta</taxon>
        <taxon>Tracheophyta</taxon>
        <taxon>Spermatophyta</taxon>
        <taxon>Magnoliopsida</taxon>
        <taxon>eudicotyledons</taxon>
        <taxon>Gunneridae</taxon>
        <taxon>Pentapetalae</taxon>
        <taxon>asterids</taxon>
        <taxon>campanulids</taxon>
        <taxon>Asterales</taxon>
        <taxon>Asteraceae</taxon>
        <taxon>Cichorioideae</taxon>
        <taxon>Cichorieae</taxon>
        <taxon>Lactucinae</taxon>
        <taxon>Lactuca</taxon>
    </lineage>
</organism>
<keyword evidence="14" id="KW-0175">Coiled coil</keyword>
<keyword evidence="4 12" id="KW-0349">Heme</keyword>
<dbReference type="GO" id="GO:0004497">
    <property type="term" value="F:monooxygenase activity"/>
    <property type="evidence" value="ECO:0007669"/>
    <property type="project" value="UniProtKB-KW"/>
</dbReference>
<feature type="transmembrane region" description="Helical" evidence="15">
    <location>
        <begin position="12"/>
        <end position="29"/>
    </location>
</feature>
<evidence type="ECO:0000256" key="6">
    <source>
        <dbReference type="ARBA" id="ARBA00022723"/>
    </source>
</evidence>
<sequence length="509" mass="57897">MTILNLEMLTQTIITFILASLMLVCYMAFKKTKHSTTLNLPPGPPTLPVIGNIHQLAGSVPHRALRDLAKKYGPIMHLKLGNVSTIVFSSPRVAKEILKTHDIIFADRPKSEYTKIFYYNRTDIASAPYGDYWRQMKKICILQLLSEKKVKSFGSLRDEELDRLCDSLRSSSGSVVNFTEMIVGLINNIICRATFGNDYKAQDQIVLIQLIKDLLLTSGAVNVGEFFPRLKFVNVVLGIKSKRLKIHKQLDKVLEDALEDRKGKRNAGMERSDERLVDVLLRIKEEEEVQFPITLDNIKAVLLDMFVAGTDTSSATIMWAMAEMMRNQSVLKKAQEQIRETSRQKVTFTKNGTNTYPYLKLVIKETLRLHPPAPLLVPRECRQQCKIDDYDIPAKTKVVVNAFACALDPEYWEDPESFIPERFENSCIDFIGNDYEFIPFGSGRRMCPGITFGTNSIETTLFELLYHFDWELPQGMEPKDINMEESHGITTTLKAPLQLVPVVHSQPNN</sequence>
<dbReference type="InterPro" id="IPR017972">
    <property type="entry name" value="Cyt_P450_CS"/>
</dbReference>
<keyword evidence="8 13" id="KW-0560">Oxidoreductase</keyword>
<reference evidence="16" key="1">
    <citation type="submission" date="2023-04" db="EMBL/GenBank/DDBJ databases">
        <authorList>
            <person name="Vijverberg K."/>
            <person name="Xiong W."/>
            <person name="Schranz E."/>
        </authorList>
    </citation>
    <scope>NUCLEOTIDE SEQUENCE</scope>
</reference>
<dbReference type="Pfam" id="PF00067">
    <property type="entry name" value="p450"/>
    <property type="match status" value="1"/>
</dbReference>
<dbReference type="PANTHER" id="PTHR47955:SF13">
    <property type="entry name" value="CYTOCHROME P450"/>
    <property type="match status" value="1"/>
</dbReference>
<proteinExistence type="inferred from homology"/>
<keyword evidence="7 15" id="KW-1133">Transmembrane helix</keyword>
<gene>
    <name evidence="16" type="ORF">LSALG_LOCUS21228</name>
</gene>
<evidence type="ECO:0000256" key="11">
    <source>
        <dbReference type="ARBA" id="ARBA00023136"/>
    </source>
</evidence>
<feature type="coiled-coil region" evidence="14">
    <location>
        <begin position="324"/>
        <end position="351"/>
    </location>
</feature>
<evidence type="ECO:0000256" key="15">
    <source>
        <dbReference type="SAM" id="Phobius"/>
    </source>
</evidence>
<dbReference type="GO" id="GO:0016020">
    <property type="term" value="C:membrane"/>
    <property type="evidence" value="ECO:0007669"/>
    <property type="project" value="UniProtKB-SubCell"/>
</dbReference>
<dbReference type="SUPFAM" id="SSF48264">
    <property type="entry name" value="Cytochrome P450"/>
    <property type="match status" value="1"/>
</dbReference>
<dbReference type="Gene3D" id="1.10.630.10">
    <property type="entry name" value="Cytochrome P450"/>
    <property type="match status" value="1"/>
</dbReference>
<dbReference type="PANTHER" id="PTHR47955">
    <property type="entry name" value="CYTOCHROME P450 FAMILY 71 PROTEIN"/>
    <property type="match status" value="1"/>
</dbReference>
<keyword evidence="11 15" id="KW-0472">Membrane</keyword>
<keyword evidence="9 12" id="KW-0408">Iron</keyword>
<evidence type="ECO:0000256" key="4">
    <source>
        <dbReference type="ARBA" id="ARBA00022617"/>
    </source>
</evidence>
<keyword evidence="17" id="KW-1185">Reference proteome</keyword>
<comment type="similarity">
    <text evidence="3 13">Belongs to the cytochrome P450 family.</text>
</comment>
<feature type="binding site" description="axial binding residue" evidence="12">
    <location>
        <position position="447"/>
    </location>
    <ligand>
        <name>heme</name>
        <dbReference type="ChEBI" id="CHEBI:30413"/>
    </ligand>
    <ligandPart>
        <name>Fe</name>
        <dbReference type="ChEBI" id="CHEBI:18248"/>
    </ligandPart>
</feature>
<dbReference type="InterPro" id="IPR036396">
    <property type="entry name" value="Cyt_P450_sf"/>
</dbReference>
<keyword evidence="10 13" id="KW-0503">Monooxygenase</keyword>